<comment type="caution">
    <text evidence="1">The sequence shown here is derived from an EMBL/GenBank/DDBJ whole genome shotgun (WGS) entry which is preliminary data.</text>
</comment>
<evidence type="ECO:0000313" key="1">
    <source>
        <dbReference type="EMBL" id="KAH3661883.1"/>
    </source>
</evidence>
<keyword evidence="2" id="KW-1185">Reference proteome</keyword>
<gene>
    <name evidence="1" type="ORF">OGAPHI_006062</name>
</gene>
<dbReference type="RefSeq" id="XP_046058987.1">
    <property type="nucleotide sequence ID" value="XM_046207311.1"/>
</dbReference>
<reference evidence="1" key="1">
    <citation type="journal article" date="2021" name="Open Biol.">
        <title>Shared evolutionary footprints suggest mitochondrial oxidative damage underlies multiple complex I losses in fungi.</title>
        <authorList>
            <person name="Schikora-Tamarit M.A."/>
            <person name="Marcet-Houben M."/>
            <person name="Nosek J."/>
            <person name="Gabaldon T."/>
        </authorList>
    </citation>
    <scope>NUCLEOTIDE SEQUENCE</scope>
    <source>
        <strain evidence="1">CBS6075</strain>
    </source>
</reference>
<dbReference type="AlphaFoldDB" id="A0A9P8NX46"/>
<evidence type="ECO:0000313" key="2">
    <source>
        <dbReference type="Proteomes" id="UP000769157"/>
    </source>
</evidence>
<organism evidence="1 2">
    <name type="scientific">Ogataea philodendri</name>
    <dbReference type="NCBI Taxonomy" id="1378263"/>
    <lineage>
        <taxon>Eukaryota</taxon>
        <taxon>Fungi</taxon>
        <taxon>Dikarya</taxon>
        <taxon>Ascomycota</taxon>
        <taxon>Saccharomycotina</taxon>
        <taxon>Pichiomycetes</taxon>
        <taxon>Pichiales</taxon>
        <taxon>Pichiaceae</taxon>
        <taxon>Ogataea</taxon>
    </lineage>
</organism>
<protein>
    <submittedName>
        <fullName evidence="1">Uncharacterized protein</fullName>
    </submittedName>
</protein>
<dbReference type="GeneID" id="70238026"/>
<accession>A0A9P8NX46</accession>
<dbReference type="Proteomes" id="UP000769157">
    <property type="component" value="Unassembled WGS sequence"/>
</dbReference>
<sequence>MEPCLCTLRPALKLEVLGTLIWPLLFKDADLRKNRLRSAMDEWREPGVFAVVEILSVLDCDEGDCPVTSCWGEEENWSNVAAVLLLDLEKKFTSDVLDLEELNGLDAATAAARAS</sequence>
<dbReference type="EMBL" id="JAEUBE010000414">
    <property type="protein sequence ID" value="KAH3661883.1"/>
    <property type="molecule type" value="Genomic_DNA"/>
</dbReference>
<name>A0A9P8NX46_9ASCO</name>
<reference evidence="1" key="2">
    <citation type="submission" date="2021-01" db="EMBL/GenBank/DDBJ databases">
        <authorList>
            <person name="Schikora-Tamarit M.A."/>
        </authorList>
    </citation>
    <scope>NUCLEOTIDE SEQUENCE</scope>
    <source>
        <strain evidence="1">CBS6075</strain>
    </source>
</reference>
<proteinExistence type="predicted"/>